<dbReference type="InterPro" id="IPR042204">
    <property type="entry name" value="2Fe-2S-bd_N"/>
</dbReference>
<name>A0A426UTA1_9ACTN</name>
<dbReference type="SUPFAM" id="SSF54292">
    <property type="entry name" value="2Fe-2S ferredoxin-like"/>
    <property type="match status" value="1"/>
</dbReference>
<dbReference type="Gene3D" id="3.10.20.440">
    <property type="entry name" value="2Fe-2S iron-sulphur cluster binding domain, sarcosine oxidase, alpha subunit, N-terminal domain"/>
    <property type="match status" value="1"/>
</dbReference>
<dbReference type="InterPro" id="IPR036010">
    <property type="entry name" value="2Fe-2S_ferredoxin-like_sf"/>
</dbReference>
<keyword evidence="3" id="KW-1185">Reference proteome</keyword>
<protein>
    <submittedName>
        <fullName evidence="2">(2Fe-2S)-binding protein</fullName>
    </submittedName>
</protein>
<reference evidence="2 3" key="1">
    <citation type="submission" date="2018-12" db="EMBL/GenBank/DDBJ databases">
        <title>Glycomyces sp. YIM 121974 draft genome.</title>
        <authorList>
            <person name="Li Q."/>
        </authorList>
    </citation>
    <scope>NUCLEOTIDE SEQUENCE [LARGE SCALE GENOMIC DNA]</scope>
    <source>
        <strain evidence="2 3">YIM 121974</strain>
    </source>
</reference>
<dbReference type="GO" id="GO:0016491">
    <property type="term" value="F:oxidoreductase activity"/>
    <property type="evidence" value="ECO:0007669"/>
    <property type="project" value="UniProtKB-KW"/>
</dbReference>
<sequence length="85" mass="9074">MRVVWDGEEVEAREGQTVAGVLTGLGVRSWRTTRGSGRPRGLFCGIGTCFDCLVKVNGVPDVRACQRVVADGDDIRPQSGAELPS</sequence>
<dbReference type="OrthoDB" id="573392at2"/>
<dbReference type="Pfam" id="PF13510">
    <property type="entry name" value="Fer2_4"/>
    <property type="match status" value="1"/>
</dbReference>
<organism evidence="2 3">
    <name type="scientific">Glycomyces terrestris</name>
    <dbReference type="NCBI Taxonomy" id="2493553"/>
    <lineage>
        <taxon>Bacteria</taxon>
        <taxon>Bacillati</taxon>
        <taxon>Actinomycetota</taxon>
        <taxon>Actinomycetes</taxon>
        <taxon>Glycomycetales</taxon>
        <taxon>Glycomycetaceae</taxon>
        <taxon>Glycomyces</taxon>
    </lineage>
</organism>
<proteinExistence type="predicted"/>
<gene>
    <name evidence="2" type="ORF">EIW28_21085</name>
</gene>
<comment type="caution">
    <text evidence="2">The sequence shown here is derived from an EMBL/GenBank/DDBJ whole genome shotgun (WGS) entry which is preliminary data.</text>
</comment>
<accession>A0A426UTA1</accession>
<dbReference type="AlphaFoldDB" id="A0A426UTA1"/>
<dbReference type="Proteomes" id="UP000277256">
    <property type="component" value="Unassembled WGS sequence"/>
</dbReference>
<dbReference type="GO" id="GO:0051536">
    <property type="term" value="F:iron-sulfur cluster binding"/>
    <property type="evidence" value="ECO:0007669"/>
    <property type="project" value="InterPro"/>
</dbReference>
<dbReference type="RefSeq" id="WP_125249685.1">
    <property type="nucleotide sequence ID" value="NZ_RSEB01000006.1"/>
</dbReference>
<evidence type="ECO:0000313" key="3">
    <source>
        <dbReference type="Proteomes" id="UP000277256"/>
    </source>
</evidence>
<evidence type="ECO:0000313" key="2">
    <source>
        <dbReference type="EMBL" id="RRR96931.1"/>
    </source>
</evidence>
<dbReference type="EMBL" id="RSEB01000006">
    <property type="protein sequence ID" value="RRR96931.1"/>
    <property type="molecule type" value="Genomic_DNA"/>
</dbReference>
<evidence type="ECO:0000256" key="1">
    <source>
        <dbReference type="ARBA" id="ARBA00023002"/>
    </source>
</evidence>
<keyword evidence="1" id="KW-0560">Oxidoreductase</keyword>